<dbReference type="Proteomes" id="UP000001730">
    <property type="component" value="Plasmid pVSAL320"/>
</dbReference>
<geneLocation type="plasmid" evidence="2 3">
    <name>pVSAL320</name>
</geneLocation>
<keyword evidence="3" id="KW-1185">Reference proteome</keyword>
<evidence type="ECO:0000313" key="3">
    <source>
        <dbReference type="Proteomes" id="UP000001730"/>
    </source>
</evidence>
<keyword evidence="2" id="KW-0614">Plasmid</keyword>
<organism evidence="2 3">
    <name type="scientific">Aliivibrio salmonicida (strain LFI1238)</name>
    <name type="common">Vibrio salmonicida (strain LFI1238)</name>
    <dbReference type="NCBI Taxonomy" id="316275"/>
    <lineage>
        <taxon>Bacteria</taxon>
        <taxon>Pseudomonadati</taxon>
        <taxon>Pseudomonadota</taxon>
        <taxon>Gammaproteobacteria</taxon>
        <taxon>Vibrionales</taxon>
        <taxon>Vibrionaceae</taxon>
        <taxon>Aliivibrio</taxon>
    </lineage>
</organism>
<dbReference type="SUPFAM" id="SSF47598">
    <property type="entry name" value="Ribbon-helix-helix"/>
    <property type="match status" value="1"/>
</dbReference>
<accession>B6ET50</accession>
<sequence length="79" mass="8950">MIEVFMKNNKVKIAPPSGKPTLVTDMPASSKASSGEETKNIQFKVTPEKHNEIKSYAAERGLSLKELFLSFYENERMKE</sequence>
<dbReference type="HOGENOM" id="CLU_2598272_0_0_6"/>
<dbReference type="GO" id="GO:0006355">
    <property type="term" value="P:regulation of DNA-templated transcription"/>
    <property type="evidence" value="ECO:0007669"/>
    <property type="project" value="InterPro"/>
</dbReference>
<dbReference type="AlphaFoldDB" id="B6ET50"/>
<name>B6ET50_ALISL</name>
<dbReference type="EMBL" id="FM178382">
    <property type="protein sequence ID" value="CAQ81938.1"/>
    <property type="molecule type" value="Genomic_DNA"/>
</dbReference>
<dbReference type="KEGG" id="vsa:VSAL_p320_07"/>
<dbReference type="InterPro" id="IPR010985">
    <property type="entry name" value="Ribbon_hlx_hlx"/>
</dbReference>
<evidence type="ECO:0000256" key="1">
    <source>
        <dbReference type="SAM" id="MobiDB-lite"/>
    </source>
</evidence>
<feature type="region of interest" description="Disordered" evidence="1">
    <location>
        <begin position="16"/>
        <end position="40"/>
    </location>
</feature>
<reference evidence="2 3" key="1">
    <citation type="journal article" date="2008" name="BMC Genomics">
        <title>The genome sequence of the fish pathogen Aliivibrio salmonicida strain LFI1238 shows extensive evidence of gene decay.</title>
        <authorList>
            <person name="Hjerde E."/>
            <person name="Lorentzen M.S."/>
            <person name="Holden M.T."/>
            <person name="Seeger K."/>
            <person name="Paulsen S."/>
            <person name="Bason N."/>
            <person name="Churcher C."/>
            <person name="Harris D."/>
            <person name="Norbertczak H."/>
            <person name="Quail M.A."/>
            <person name="Sanders S."/>
            <person name="Thurston S."/>
            <person name="Parkhill J."/>
            <person name="Willassen N.P."/>
            <person name="Thomson N.R."/>
        </authorList>
    </citation>
    <scope>NUCLEOTIDE SEQUENCE [LARGE SCALE GENOMIC DNA]</scope>
    <source>
        <strain evidence="2 3">LFI1238</strain>
    </source>
</reference>
<proteinExistence type="predicted"/>
<evidence type="ECO:0000313" key="2">
    <source>
        <dbReference type="EMBL" id="CAQ81938.1"/>
    </source>
</evidence>
<gene>
    <name evidence="2" type="ordered locus">VSAL_p320_07</name>
</gene>
<protein>
    <submittedName>
        <fullName evidence="2">Uncharacterized protein</fullName>
    </submittedName>
</protein>